<dbReference type="Pfam" id="PF01712">
    <property type="entry name" value="dNK"/>
    <property type="match status" value="1"/>
</dbReference>
<dbReference type="GO" id="GO:0019136">
    <property type="term" value="F:deoxynucleoside kinase activity"/>
    <property type="evidence" value="ECO:0007669"/>
    <property type="project" value="InterPro"/>
</dbReference>
<feature type="domain" description="Deoxynucleoside kinase" evidence="1">
    <location>
        <begin position="9"/>
        <end position="230"/>
    </location>
</feature>
<dbReference type="InterPro" id="IPR050566">
    <property type="entry name" value="Deoxyribonucleoside_kinase"/>
</dbReference>
<dbReference type="PANTHER" id="PTHR10513">
    <property type="entry name" value="DEOXYNUCLEOSIDE KINASE"/>
    <property type="match status" value="1"/>
</dbReference>
<name>A0A6C0KQ58_9ZZZZ</name>
<dbReference type="AlphaFoldDB" id="A0A6C0KQ58"/>
<evidence type="ECO:0000313" key="2">
    <source>
        <dbReference type="EMBL" id="QHU19413.1"/>
    </source>
</evidence>
<proteinExistence type="predicted"/>
<dbReference type="PIRSF" id="PIRSF000705">
    <property type="entry name" value="DNK"/>
    <property type="match status" value="1"/>
</dbReference>
<dbReference type="InterPro" id="IPR031314">
    <property type="entry name" value="DNK_dom"/>
</dbReference>
<dbReference type="EMBL" id="MN740949">
    <property type="protein sequence ID" value="QHU19413.1"/>
    <property type="molecule type" value="Genomic_DNA"/>
</dbReference>
<dbReference type="SUPFAM" id="SSF52540">
    <property type="entry name" value="P-loop containing nucleoside triphosphate hydrolases"/>
    <property type="match status" value="1"/>
</dbReference>
<dbReference type="Gene3D" id="3.40.50.300">
    <property type="entry name" value="P-loop containing nucleotide triphosphate hydrolases"/>
    <property type="match status" value="1"/>
</dbReference>
<dbReference type="GO" id="GO:0005737">
    <property type="term" value="C:cytoplasm"/>
    <property type="evidence" value="ECO:0007669"/>
    <property type="project" value="TreeGrafter"/>
</dbReference>
<accession>A0A6C0KQ58</accession>
<sequence length="234" mass="28145">MMPKNYKIVSVEGNIGSGKSTLLENLRIYYQNNKNIIFLKEPVDDWEKIKDQQGNTMLKKFYDNQEKYSFAFQMMAYISRLKILRDTIKEINLPQNIDEKYIIITERSLYTDKNVFAKMLYDQGKIEDVCYQIYLNWFNEFIGDFKIDYIIYVKTEPKKCYQRIHKRSRDGEEIIPIDYLIQCDNYHNDFININDNFEIKIEKLVLNGNIDIFENKNIIESWLSQINNIVELFI</sequence>
<dbReference type="InterPro" id="IPR027417">
    <property type="entry name" value="P-loop_NTPase"/>
</dbReference>
<reference evidence="2" key="1">
    <citation type="journal article" date="2020" name="Nature">
        <title>Giant virus diversity and host interactions through global metagenomics.</title>
        <authorList>
            <person name="Schulz F."/>
            <person name="Roux S."/>
            <person name="Paez-Espino D."/>
            <person name="Jungbluth S."/>
            <person name="Walsh D.A."/>
            <person name="Denef V.J."/>
            <person name="McMahon K.D."/>
            <person name="Konstantinidis K.T."/>
            <person name="Eloe-Fadrosh E.A."/>
            <person name="Kyrpides N.C."/>
            <person name="Woyke T."/>
        </authorList>
    </citation>
    <scope>NUCLEOTIDE SEQUENCE</scope>
    <source>
        <strain evidence="2">GVMAG-S-3300013014-104</strain>
    </source>
</reference>
<dbReference type="CDD" id="cd01673">
    <property type="entry name" value="dNK"/>
    <property type="match status" value="1"/>
</dbReference>
<organism evidence="2">
    <name type="scientific">viral metagenome</name>
    <dbReference type="NCBI Taxonomy" id="1070528"/>
    <lineage>
        <taxon>unclassified sequences</taxon>
        <taxon>metagenomes</taxon>
        <taxon>organismal metagenomes</taxon>
    </lineage>
</organism>
<protein>
    <recommendedName>
        <fullName evidence="1">Deoxynucleoside kinase domain-containing protein</fullName>
    </recommendedName>
</protein>
<dbReference type="PANTHER" id="PTHR10513:SF35">
    <property type="entry name" value="DEOXYADENOSINE KINASE"/>
    <property type="match status" value="1"/>
</dbReference>
<dbReference type="GO" id="GO:0005524">
    <property type="term" value="F:ATP binding"/>
    <property type="evidence" value="ECO:0007669"/>
    <property type="project" value="InterPro"/>
</dbReference>
<evidence type="ECO:0000259" key="1">
    <source>
        <dbReference type="Pfam" id="PF01712"/>
    </source>
</evidence>
<dbReference type="InterPro" id="IPR002624">
    <property type="entry name" value="DCK/DGK"/>
</dbReference>